<dbReference type="SUPFAM" id="SSF56925">
    <property type="entry name" value="OMPA-like"/>
    <property type="match status" value="1"/>
</dbReference>
<dbReference type="AlphaFoldDB" id="A0A1B8HLS6"/>
<dbReference type="Pfam" id="PF22829">
    <property type="entry name" value="HphA_C"/>
    <property type="match status" value="1"/>
</dbReference>
<dbReference type="InterPro" id="IPR054536">
    <property type="entry name" value="HphA_C"/>
</dbReference>
<name>A0A1B8HLS6_9GAMM</name>
<reference evidence="4 5" key="1">
    <citation type="submission" date="2016-06" db="EMBL/GenBank/DDBJ databases">
        <authorList>
            <person name="Kjaerup R.B."/>
            <person name="Dalgaard T.S."/>
            <person name="Juul-Madsen H.R."/>
        </authorList>
    </citation>
    <scope>NUCLEOTIDE SEQUENCE [LARGE SCALE GENOMIC DNA]</scope>
    <source>
        <strain evidence="4 5">GCSL-Mp3</strain>
    </source>
</reference>
<dbReference type="EMBL" id="LZEX01000005">
    <property type="protein sequence ID" value="OBU10220.1"/>
    <property type="molecule type" value="Genomic_DNA"/>
</dbReference>
<dbReference type="InterPro" id="IPR011250">
    <property type="entry name" value="OMP/PagP_B-barrel"/>
</dbReference>
<evidence type="ECO:0000259" key="3">
    <source>
        <dbReference type="Pfam" id="PF22829"/>
    </source>
</evidence>
<feature type="signal peptide" evidence="1">
    <location>
        <begin position="1"/>
        <end position="27"/>
    </location>
</feature>
<dbReference type="Pfam" id="PF22828">
    <property type="entry name" value="HphA_N"/>
    <property type="match status" value="1"/>
</dbReference>
<evidence type="ECO:0000259" key="2">
    <source>
        <dbReference type="Pfam" id="PF22828"/>
    </source>
</evidence>
<evidence type="ECO:0000256" key="1">
    <source>
        <dbReference type="SAM" id="SignalP"/>
    </source>
</evidence>
<sequence length="261" mass="26564">MKILHIKTPLATLVTLCAAFSAVQAQAEAGYGSSVNPVTGGHIIVGVTEASSGRGHPSPGGEPGIGYSALYDGTKVSFAGLQGPNRAAPNENGVSVITSVPQSHGNMGSFNFAKVADADVYYGEWVSGTDFSDDSHMVYYAGKDITGVMPSEGTAQYSIKGLSQYNSGEQVSGTLSTDFDANTFTGALSTTALNYSMSGVITGSAFDGTASVSNVGAGTDTPATNGTSQGHFFGDDAQQLAGYAEFSDDKAKNIAFGGTKS</sequence>
<dbReference type="RefSeq" id="WP_067422173.1">
    <property type="nucleotide sequence ID" value="NZ_LZEX01000005.1"/>
</dbReference>
<keyword evidence="1" id="KW-0732">Signal</keyword>
<feature type="domain" description="HphA C-terminal" evidence="3">
    <location>
        <begin position="149"/>
        <end position="260"/>
    </location>
</feature>
<dbReference type="Proteomes" id="UP000092247">
    <property type="component" value="Unassembled WGS sequence"/>
</dbReference>
<dbReference type="Gene3D" id="2.40.160.90">
    <property type="match status" value="1"/>
</dbReference>
<comment type="caution">
    <text evidence="4">The sequence shown here is derived from an EMBL/GenBank/DDBJ whole genome shotgun (WGS) entry which is preliminary data.</text>
</comment>
<evidence type="ECO:0000313" key="4">
    <source>
        <dbReference type="EMBL" id="OBU10220.1"/>
    </source>
</evidence>
<accession>A0A1B8HLS6</accession>
<feature type="chain" id="PRO_5008609944" evidence="1">
    <location>
        <begin position="28"/>
        <end position="261"/>
    </location>
</feature>
<proteinExistence type="predicted"/>
<organism evidence="4 5">
    <name type="scientific">Morganella psychrotolerans</name>
    <dbReference type="NCBI Taxonomy" id="368603"/>
    <lineage>
        <taxon>Bacteria</taxon>
        <taxon>Pseudomonadati</taxon>
        <taxon>Pseudomonadota</taxon>
        <taxon>Gammaproteobacteria</taxon>
        <taxon>Enterobacterales</taxon>
        <taxon>Morganellaceae</taxon>
        <taxon>Morganella</taxon>
    </lineage>
</organism>
<protein>
    <submittedName>
        <fullName evidence="4">Uncharacterized protein</fullName>
    </submittedName>
</protein>
<gene>
    <name evidence="4" type="ORF">AYY17_16665</name>
</gene>
<dbReference type="InterPro" id="IPR054535">
    <property type="entry name" value="HphA_N"/>
</dbReference>
<evidence type="ECO:0000313" key="5">
    <source>
        <dbReference type="Proteomes" id="UP000092247"/>
    </source>
</evidence>
<dbReference type="InterPro" id="IPR054843">
    <property type="entry name" value="Slam_hemophilin_C"/>
</dbReference>
<feature type="domain" description="HphA N-terminal heme-binding" evidence="2">
    <location>
        <begin position="25"/>
        <end position="137"/>
    </location>
</feature>
<dbReference type="NCBIfam" id="NF041636">
    <property type="entry name" value="slam_lipo"/>
    <property type="match status" value="1"/>
</dbReference>